<proteinExistence type="predicted"/>
<protein>
    <submittedName>
        <fullName evidence="1">Uncharacterized protein</fullName>
    </submittedName>
</protein>
<reference evidence="1" key="1">
    <citation type="journal article" date="2021" name="Proc. Natl. Acad. Sci. U.S.A.">
        <title>A Catalog of Tens of Thousands of Viruses from Human Metagenomes Reveals Hidden Associations with Chronic Diseases.</title>
        <authorList>
            <person name="Tisza M.J."/>
            <person name="Buck C.B."/>
        </authorList>
    </citation>
    <scope>NUCLEOTIDE SEQUENCE</scope>
    <source>
        <strain evidence="1">CtTnV63</strain>
    </source>
</reference>
<evidence type="ECO:0000313" key="1">
    <source>
        <dbReference type="EMBL" id="DAD98546.1"/>
    </source>
</evidence>
<name>A0A8S5NWG0_9CAUD</name>
<sequence length="70" mass="7793">MKHISVPIPGSIEIINMQASDFSPLISKCQIKVCYVGDKPNRNRTIITKQEAEKMAPTLRGSIIAGFYNE</sequence>
<dbReference type="EMBL" id="BK015264">
    <property type="protein sequence ID" value="DAD98546.1"/>
    <property type="molecule type" value="Genomic_DNA"/>
</dbReference>
<accession>A0A8S5NWG0</accession>
<organism evidence="1">
    <name type="scientific">Siphoviridae sp. ctTnV63</name>
    <dbReference type="NCBI Taxonomy" id="2825523"/>
    <lineage>
        <taxon>Viruses</taxon>
        <taxon>Duplodnaviria</taxon>
        <taxon>Heunggongvirae</taxon>
        <taxon>Uroviricota</taxon>
        <taxon>Caudoviricetes</taxon>
    </lineage>
</organism>